<organism evidence="1 2">
    <name type="scientific">Sphaerisporangium rhizosphaerae</name>
    <dbReference type="NCBI Taxonomy" id="2269375"/>
    <lineage>
        <taxon>Bacteria</taxon>
        <taxon>Bacillati</taxon>
        <taxon>Actinomycetota</taxon>
        <taxon>Actinomycetes</taxon>
        <taxon>Streptosporangiales</taxon>
        <taxon>Streptosporangiaceae</taxon>
        <taxon>Sphaerisporangium</taxon>
    </lineage>
</organism>
<accession>A0ABW2NUI0</accession>
<reference evidence="2" key="1">
    <citation type="journal article" date="2019" name="Int. J. Syst. Evol. Microbiol.">
        <title>The Global Catalogue of Microorganisms (GCM) 10K type strain sequencing project: providing services to taxonomists for standard genome sequencing and annotation.</title>
        <authorList>
            <consortium name="The Broad Institute Genomics Platform"/>
            <consortium name="The Broad Institute Genome Sequencing Center for Infectious Disease"/>
            <person name="Wu L."/>
            <person name="Ma J."/>
        </authorList>
    </citation>
    <scope>NUCLEOTIDE SEQUENCE [LARGE SCALE GENOMIC DNA]</scope>
    <source>
        <strain evidence="2">CECT 7649</strain>
    </source>
</reference>
<protein>
    <recommendedName>
        <fullName evidence="3">Helix-turn-helix domain-containing protein</fullName>
    </recommendedName>
</protein>
<dbReference type="Proteomes" id="UP001596496">
    <property type="component" value="Unassembled WGS sequence"/>
</dbReference>
<comment type="caution">
    <text evidence="1">The sequence shown here is derived from an EMBL/GenBank/DDBJ whole genome shotgun (WGS) entry which is preliminary data.</text>
</comment>
<evidence type="ECO:0008006" key="3">
    <source>
        <dbReference type="Google" id="ProtNLM"/>
    </source>
</evidence>
<gene>
    <name evidence="1" type="ORF">ACFQSB_01570</name>
</gene>
<evidence type="ECO:0000313" key="2">
    <source>
        <dbReference type="Proteomes" id="UP001596496"/>
    </source>
</evidence>
<name>A0ABW2NUI0_9ACTN</name>
<keyword evidence="2" id="KW-1185">Reference proteome</keyword>
<dbReference type="SUPFAM" id="SSF46785">
    <property type="entry name" value="Winged helix' DNA-binding domain"/>
    <property type="match status" value="1"/>
</dbReference>
<dbReference type="RefSeq" id="WP_380823861.1">
    <property type="nucleotide sequence ID" value="NZ_JBHTCG010000001.1"/>
</dbReference>
<proteinExistence type="predicted"/>
<dbReference type="EMBL" id="JBHTCG010000001">
    <property type="protein sequence ID" value="MFC7380874.1"/>
    <property type="molecule type" value="Genomic_DNA"/>
</dbReference>
<sequence length="357" mass="40367">MTRIADGDVKDTFAQVPEHYVFSDFISDRGLQVIAFLFSVKYTTKTGELLCNAMPAETIAKALHTSASSVKRELADLKKLGIIKTTKTRQGNTFQITILHIDGDTFRGRNMRPSQRFARVQYSVITSGVSPEALRLWMILARIGGPRAWFGVFQETLAGYLKVSDRHIRNLISELKALGLLEFKRHDKFGSNDYKLYEHLNGFFLIHGFPGEVYELSTETSCEDADLSVDTEPTAEVIRHAAWEAVSWWVNGVLGGGAWVWSKQNKDRAERLTDYVFGLMKNFGVERVTDTVEQLSEEYGSGCEPEFLFKLLDDHYGLTIPPDNFDYETKQQRMVPTTLQSPGYILNLKAAGRLRST</sequence>
<evidence type="ECO:0000313" key="1">
    <source>
        <dbReference type="EMBL" id="MFC7380874.1"/>
    </source>
</evidence>
<dbReference type="InterPro" id="IPR036390">
    <property type="entry name" value="WH_DNA-bd_sf"/>
</dbReference>